<dbReference type="InterPro" id="IPR020549">
    <property type="entry name" value="YbeY_CS"/>
</dbReference>
<dbReference type="RefSeq" id="WP_145923225.1">
    <property type="nucleotide sequence ID" value="NZ_CP017111.1"/>
</dbReference>
<keyword evidence="9" id="KW-1185">Reference proteome</keyword>
<evidence type="ECO:0000256" key="4">
    <source>
        <dbReference type="ARBA" id="ARBA00022759"/>
    </source>
</evidence>
<dbReference type="PANTHER" id="PTHR46986:SF1">
    <property type="entry name" value="ENDORIBONUCLEASE YBEY, CHLOROPLASTIC"/>
    <property type="match status" value="1"/>
</dbReference>
<dbReference type="GO" id="GO:0006364">
    <property type="term" value="P:rRNA processing"/>
    <property type="evidence" value="ECO:0007669"/>
    <property type="project" value="UniProtKB-UniRule"/>
</dbReference>
<dbReference type="EMBL" id="CP017111">
    <property type="protein sequence ID" value="AOO64657.1"/>
    <property type="molecule type" value="Genomic_DNA"/>
</dbReference>
<dbReference type="Proteomes" id="UP000094609">
    <property type="component" value="Chromosome"/>
</dbReference>
<accession>A0A1D7TI39</accession>
<evidence type="ECO:0000256" key="6">
    <source>
        <dbReference type="ARBA" id="ARBA00022833"/>
    </source>
</evidence>
<dbReference type="InterPro" id="IPR023091">
    <property type="entry name" value="MetalPrtase_cat_dom_sf_prd"/>
</dbReference>
<comment type="similarity">
    <text evidence="1 7">Belongs to the endoribonuclease YbeY family.</text>
</comment>
<evidence type="ECO:0000256" key="1">
    <source>
        <dbReference type="ARBA" id="ARBA00010875"/>
    </source>
</evidence>
<dbReference type="PANTHER" id="PTHR46986">
    <property type="entry name" value="ENDORIBONUCLEASE YBEY, CHLOROPLASTIC"/>
    <property type="match status" value="1"/>
</dbReference>
<dbReference type="InterPro" id="IPR002036">
    <property type="entry name" value="YbeY"/>
</dbReference>
<keyword evidence="2 7" id="KW-0540">Nuclease</keyword>
<name>A0A1D7TI39_9BACT</name>
<dbReference type="KEGG" id="shal:SHALO_0876"/>
<keyword evidence="6 7" id="KW-0862">Zinc</keyword>
<dbReference type="NCBIfam" id="TIGR00043">
    <property type="entry name" value="rRNA maturation RNase YbeY"/>
    <property type="match status" value="1"/>
</dbReference>
<keyword evidence="7" id="KW-0698">rRNA processing</keyword>
<dbReference type="EC" id="3.1.-.-" evidence="7"/>
<dbReference type="PROSITE" id="PS01306">
    <property type="entry name" value="UPF0054"/>
    <property type="match status" value="1"/>
</dbReference>
<dbReference type="GO" id="GO:0004222">
    <property type="term" value="F:metalloendopeptidase activity"/>
    <property type="evidence" value="ECO:0007669"/>
    <property type="project" value="InterPro"/>
</dbReference>
<reference evidence="9" key="1">
    <citation type="submission" date="2016-08" db="EMBL/GenBank/DDBJ databases">
        <title>Complete genome sequence of the organohalide-respiring Epsilonproteobacterium Sulfurospirillum halorespirans.</title>
        <authorList>
            <person name="Goris T."/>
            <person name="Zimmermann J."/>
            <person name="Schenz B."/>
            <person name="Lemos M."/>
            <person name="Hackermueller J."/>
            <person name="Diekert G."/>
        </authorList>
    </citation>
    <scope>NUCLEOTIDE SEQUENCE [LARGE SCALE GENOMIC DNA]</scope>
    <source>
        <strain>DSM 13726</strain>
        <strain evidence="9">PCE-M2</strain>
    </source>
</reference>
<evidence type="ECO:0000256" key="7">
    <source>
        <dbReference type="HAMAP-Rule" id="MF_00009"/>
    </source>
</evidence>
<evidence type="ECO:0000256" key="3">
    <source>
        <dbReference type="ARBA" id="ARBA00022723"/>
    </source>
</evidence>
<feature type="binding site" evidence="7">
    <location>
        <position position="99"/>
    </location>
    <ligand>
        <name>Zn(2+)</name>
        <dbReference type="ChEBI" id="CHEBI:29105"/>
        <note>catalytic</note>
    </ligand>
</feature>
<dbReference type="AlphaFoldDB" id="A0A1D7TI39"/>
<keyword evidence="5 7" id="KW-0378">Hydrolase</keyword>
<comment type="function">
    <text evidence="7">Single strand-specific metallo-endoribonuclease involved in late-stage 70S ribosome quality control and in maturation of the 3' terminus of the 16S rRNA.</text>
</comment>
<dbReference type="GO" id="GO:0004521">
    <property type="term" value="F:RNA endonuclease activity"/>
    <property type="evidence" value="ECO:0007669"/>
    <property type="project" value="UniProtKB-UniRule"/>
</dbReference>
<evidence type="ECO:0000256" key="2">
    <source>
        <dbReference type="ARBA" id="ARBA00022722"/>
    </source>
</evidence>
<sequence length="139" mass="15985">MLLIENEFNIPLRVKILEQICTEHTPKEVELLIIDGESMHELNLEHRGMDKTTDVLSFPIDDFPHAPLGSIVINHELAAQKAKELGHSVEEEITLLFIHGMLHLLGFDHEVDSGQMRDMEKSWITQYHLPKSLIVRTED</sequence>
<dbReference type="GO" id="GO:0005737">
    <property type="term" value="C:cytoplasm"/>
    <property type="evidence" value="ECO:0007669"/>
    <property type="project" value="UniProtKB-SubCell"/>
</dbReference>
<dbReference type="PATRIC" id="fig|1193502.14.peg.883"/>
<keyword evidence="4 7" id="KW-0255">Endonuclease</keyword>
<keyword evidence="7" id="KW-0963">Cytoplasm</keyword>
<dbReference type="HAMAP" id="MF_00009">
    <property type="entry name" value="Endoribonucl_YbeY"/>
    <property type="match status" value="1"/>
</dbReference>
<organism evidence="8 9">
    <name type="scientific">Sulfurospirillum halorespirans DSM 13726</name>
    <dbReference type="NCBI Taxonomy" id="1193502"/>
    <lineage>
        <taxon>Bacteria</taxon>
        <taxon>Pseudomonadati</taxon>
        <taxon>Campylobacterota</taxon>
        <taxon>Epsilonproteobacteria</taxon>
        <taxon>Campylobacterales</taxon>
        <taxon>Sulfurospirillaceae</taxon>
        <taxon>Sulfurospirillum</taxon>
    </lineage>
</organism>
<evidence type="ECO:0000313" key="9">
    <source>
        <dbReference type="Proteomes" id="UP000094609"/>
    </source>
</evidence>
<comment type="subcellular location">
    <subcellularLocation>
        <location evidence="7">Cytoplasm</location>
    </subcellularLocation>
</comment>
<evidence type="ECO:0000256" key="5">
    <source>
        <dbReference type="ARBA" id="ARBA00022801"/>
    </source>
</evidence>
<comment type="cofactor">
    <cofactor evidence="7">
        <name>Zn(2+)</name>
        <dbReference type="ChEBI" id="CHEBI:29105"/>
    </cofactor>
    <text evidence="7">Binds 1 zinc ion.</text>
</comment>
<keyword evidence="7" id="KW-0690">Ribosome biogenesis</keyword>
<feature type="binding site" evidence="7">
    <location>
        <position position="103"/>
    </location>
    <ligand>
        <name>Zn(2+)</name>
        <dbReference type="ChEBI" id="CHEBI:29105"/>
        <note>catalytic</note>
    </ligand>
</feature>
<evidence type="ECO:0000313" key="8">
    <source>
        <dbReference type="EMBL" id="AOO64657.1"/>
    </source>
</evidence>
<gene>
    <name evidence="7" type="primary">ybeY</name>
    <name evidence="8" type="ORF">SHALO_0876</name>
</gene>
<keyword evidence="3 7" id="KW-0479">Metal-binding</keyword>
<dbReference type="Pfam" id="PF02130">
    <property type="entry name" value="YbeY"/>
    <property type="match status" value="1"/>
</dbReference>
<dbReference type="Gene3D" id="3.40.390.30">
    <property type="entry name" value="Metalloproteases ('zincins'), catalytic domain"/>
    <property type="match status" value="1"/>
</dbReference>
<proteinExistence type="inferred from homology"/>
<protein>
    <recommendedName>
        <fullName evidence="7">Endoribonuclease YbeY</fullName>
        <ecNumber evidence="7">3.1.-.-</ecNumber>
    </recommendedName>
</protein>
<feature type="binding site" evidence="7">
    <location>
        <position position="109"/>
    </location>
    <ligand>
        <name>Zn(2+)</name>
        <dbReference type="ChEBI" id="CHEBI:29105"/>
        <note>catalytic</note>
    </ligand>
</feature>
<dbReference type="STRING" id="1193502.SHALO_0876"/>
<dbReference type="GO" id="GO:0008270">
    <property type="term" value="F:zinc ion binding"/>
    <property type="evidence" value="ECO:0007669"/>
    <property type="project" value="UniProtKB-UniRule"/>
</dbReference>
<dbReference type="SUPFAM" id="SSF55486">
    <property type="entry name" value="Metalloproteases ('zincins'), catalytic domain"/>
    <property type="match status" value="1"/>
</dbReference>